<sequence>MAYNLAKKSNKVKTWEIALDEEEKEIVHVKRCSQEVFVEIGEQVSGMSTENVASALATIGDLVLKVLNNNVEKHVFTKEWLADQGYDIFTQGEILQDYFMWCQGVLANPN</sequence>
<dbReference type="AlphaFoldDB" id="F2JRA1"/>
<accession>F2JRA1</accession>
<organism evidence="1 2">
    <name type="scientific">Cellulosilyticum lentocellum (strain ATCC 49066 / DSM 5427 / NCIMB 11756 / RHM5)</name>
    <name type="common">Clostridium lentocellum</name>
    <dbReference type="NCBI Taxonomy" id="642492"/>
    <lineage>
        <taxon>Bacteria</taxon>
        <taxon>Bacillati</taxon>
        <taxon>Bacillota</taxon>
        <taxon>Clostridia</taxon>
        <taxon>Lachnospirales</taxon>
        <taxon>Cellulosilyticaceae</taxon>
        <taxon>Cellulosilyticum</taxon>
    </lineage>
</organism>
<dbReference type="HOGENOM" id="CLU_2166472_0_0_9"/>
<evidence type="ECO:0000313" key="2">
    <source>
        <dbReference type="Proteomes" id="UP000008467"/>
    </source>
</evidence>
<reference evidence="1 2" key="1">
    <citation type="journal article" date="2011" name="J. Bacteriol.">
        <title>Complete genome sequence of the cellulose-degrading bacterium Cellulosilyticum lentocellum.</title>
        <authorList>
            <consortium name="US DOE Joint Genome Institute"/>
            <person name="Miller D.A."/>
            <person name="Suen G."/>
            <person name="Bruce D."/>
            <person name="Copeland A."/>
            <person name="Cheng J.F."/>
            <person name="Detter C."/>
            <person name="Goodwin L.A."/>
            <person name="Han C.S."/>
            <person name="Hauser L.J."/>
            <person name="Land M.L."/>
            <person name="Lapidus A."/>
            <person name="Lucas S."/>
            <person name="Meincke L."/>
            <person name="Pitluck S."/>
            <person name="Tapia R."/>
            <person name="Teshima H."/>
            <person name="Woyke T."/>
            <person name="Fox B.G."/>
            <person name="Angert E.R."/>
            <person name="Currie C.R."/>
        </authorList>
    </citation>
    <scope>NUCLEOTIDE SEQUENCE [LARGE SCALE GENOMIC DNA]</scope>
    <source>
        <strain evidence="2">ATCC 49066 / DSM 5427 / NCIMB 11756 / RHM5</strain>
    </source>
</reference>
<gene>
    <name evidence="1" type="ordered locus">Clole_0978</name>
</gene>
<name>F2JRA1_CELLD</name>
<evidence type="ECO:0000313" key="1">
    <source>
        <dbReference type="EMBL" id="ADZ82710.1"/>
    </source>
</evidence>
<keyword evidence="2" id="KW-1185">Reference proteome</keyword>
<dbReference type="STRING" id="642492.Clole_0978"/>
<protein>
    <submittedName>
        <fullName evidence="1">Uncharacterized protein</fullName>
    </submittedName>
</protein>
<dbReference type="RefSeq" id="WP_013656010.1">
    <property type="nucleotide sequence ID" value="NC_015275.1"/>
</dbReference>
<dbReference type="EMBL" id="CP002582">
    <property type="protein sequence ID" value="ADZ82710.1"/>
    <property type="molecule type" value="Genomic_DNA"/>
</dbReference>
<dbReference type="KEGG" id="cle:Clole_0978"/>
<dbReference type="Proteomes" id="UP000008467">
    <property type="component" value="Chromosome"/>
</dbReference>
<proteinExistence type="predicted"/>